<dbReference type="Pfam" id="PF01297">
    <property type="entry name" value="ZnuA"/>
    <property type="match status" value="1"/>
</dbReference>
<evidence type="ECO:0000256" key="3">
    <source>
        <dbReference type="ARBA" id="ARBA00022723"/>
    </source>
</evidence>
<keyword evidence="3" id="KW-0479">Metal-binding</keyword>
<dbReference type="GO" id="GO:0030001">
    <property type="term" value="P:metal ion transport"/>
    <property type="evidence" value="ECO:0007669"/>
    <property type="project" value="InterPro"/>
</dbReference>
<dbReference type="Gene3D" id="3.40.50.1980">
    <property type="entry name" value="Nitrogenase molybdenum iron protein domain"/>
    <property type="match status" value="1"/>
</dbReference>
<reference evidence="5" key="1">
    <citation type="journal article" date="2014" name="Front. Microbiol.">
        <title>High frequency of phylogenetically diverse reductive dehalogenase-homologous genes in deep subseafloor sedimentary metagenomes.</title>
        <authorList>
            <person name="Kawai M."/>
            <person name="Futagami T."/>
            <person name="Toyoda A."/>
            <person name="Takaki Y."/>
            <person name="Nishi S."/>
            <person name="Hori S."/>
            <person name="Arai W."/>
            <person name="Tsubouchi T."/>
            <person name="Morono Y."/>
            <person name="Uchiyama I."/>
            <person name="Ito T."/>
            <person name="Fujiyama A."/>
            <person name="Inagaki F."/>
            <person name="Takami H."/>
        </authorList>
    </citation>
    <scope>NUCLEOTIDE SEQUENCE</scope>
    <source>
        <strain evidence="5">Expedition CK06-06</strain>
    </source>
</reference>
<accession>X1VCZ7</accession>
<gene>
    <name evidence="5" type="ORF">S12H4_42094</name>
</gene>
<dbReference type="GO" id="GO:0046872">
    <property type="term" value="F:metal ion binding"/>
    <property type="evidence" value="ECO:0007669"/>
    <property type="project" value="UniProtKB-KW"/>
</dbReference>
<dbReference type="PROSITE" id="PS51257">
    <property type="entry name" value="PROKAR_LIPOPROTEIN"/>
    <property type="match status" value="1"/>
</dbReference>
<protein>
    <submittedName>
        <fullName evidence="5">Uncharacterized protein</fullName>
    </submittedName>
</protein>
<organism evidence="5">
    <name type="scientific">marine sediment metagenome</name>
    <dbReference type="NCBI Taxonomy" id="412755"/>
    <lineage>
        <taxon>unclassified sequences</taxon>
        <taxon>metagenomes</taxon>
        <taxon>ecological metagenomes</taxon>
    </lineage>
</organism>
<keyword evidence="4" id="KW-0732">Signal</keyword>
<comment type="caution">
    <text evidence="5">The sequence shown here is derived from an EMBL/GenBank/DDBJ whole genome shotgun (WGS) entry which is preliminary data.</text>
</comment>
<dbReference type="InterPro" id="IPR006129">
    <property type="entry name" value="AdhesinB"/>
</dbReference>
<evidence type="ECO:0000313" key="5">
    <source>
        <dbReference type="EMBL" id="GAJ11701.1"/>
    </source>
</evidence>
<dbReference type="EMBL" id="BARW01025720">
    <property type="protein sequence ID" value="GAJ11701.1"/>
    <property type="molecule type" value="Genomic_DNA"/>
</dbReference>
<evidence type="ECO:0000256" key="2">
    <source>
        <dbReference type="ARBA" id="ARBA00022448"/>
    </source>
</evidence>
<evidence type="ECO:0000256" key="1">
    <source>
        <dbReference type="ARBA" id="ARBA00004196"/>
    </source>
</evidence>
<dbReference type="InterPro" id="IPR050492">
    <property type="entry name" value="Bact_metal-bind_prot9"/>
</dbReference>
<dbReference type="GO" id="GO:0007155">
    <property type="term" value="P:cell adhesion"/>
    <property type="evidence" value="ECO:0007669"/>
    <property type="project" value="InterPro"/>
</dbReference>
<comment type="subcellular location">
    <subcellularLocation>
        <location evidence="1">Cell envelope</location>
    </subcellularLocation>
</comment>
<proteinExistence type="predicted"/>
<dbReference type="PRINTS" id="PR00691">
    <property type="entry name" value="ADHESINB"/>
</dbReference>
<dbReference type="InterPro" id="IPR006128">
    <property type="entry name" value="Lipoprotein_PsaA-like"/>
</dbReference>
<dbReference type="PANTHER" id="PTHR42953:SF1">
    <property type="entry name" value="METAL-BINDING PROTEIN HI_0362-RELATED"/>
    <property type="match status" value="1"/>
</dbReference>
<sequence length="131" mass="13782">MLSQKRLARSHILILIFAALLAACSRGAENASGGATYHTDLILTQPEDLKAAQIQGGGPLLVVATTSIVADVVANVGGEAIILDSIIPRMTDPHGYQLTPGDLRMLHDADVVFINGLGLEESLEQSLSQLP</sequence>
<dbReference type="PANTHER" id="PTHR42953">
    <property type="entry name" value="HIGH-AFFINITY ZINC UPTAKE SYSTEM PROTEIN ZNUA-RELATED"/>
    <property type="match status" value="1"/>
</dbReference>
<dbReference type="AlphaFoldDB" id="X1VCZ7"/>
<evidence type="ECO:0000256" key="4">
    <source>
        <dbReference type="ARBA" id="ARBA00022729"/>
    </source>
</evidence>
<dbReference type="SUPFAM" id="SSF53807">
    <property type="entry name" value="Helical backbone' metal receptor"/>
    <property type="match status" value="1"/>
</dbReference>
<feature type="non-terminal residue" evidence="5">
    <location>
        <position position="131"/>
    </location>
</feature>
<dbReference type="GO" id="GO:0030313">
    <property type="term" value="C:cell envelope"/>
    <property type="evidence" value="ECO:0007669"/>
    <property type="project" value="UniProtKB-SubCell"/>
</dbReference>
<keyword evidence="2" id="KW-0813">Transport</keyword>
<dbReference type="InterPro" id="IPR006127">
    <property type="entry name" value="ZnuA-like"/>
</dbReference>
<name>X1VCZ7_9ZZZZ</name>
<dbReference type="PRINTS" id="PR00690">
    <property type="entry name" value="ADHESNFAMILY"/>
</dbReference>